<comment type="caution">
    <text evidence="1">The sequence shown here is derived from an EMBL/GenBank/DDBJ whole genome shotgun (WGS) entry which is preliminary data.</text>
</comment>
<protein>
    <submittedName>
        <fullName evidence="1">Four helix bundle protein</fullName>
    </submittedName>
</protein>
<reference evidence="1 2" key="1">
    <citation type="submission" date="2020-10" db="EMBL/GenBank/DDBJ databases">
        <title>Connecting structure to function with the recovery of over 1000 high-quality activated sludge metagenome-assembled genomes encoding full-length rRNA genes using long-read sequencing.</title>
        <authorList>
            <person name="Singleton C.M."/>
            <person name="Petriglieri F."/>
            <person name="Kristensen J.M."/>
            <person name="Kirkegaard R.H."/>
            <person name="Michaelsen T.Y."/>
            <person name="Andersen M.H."/>
            <person name="Karst S.M."/>
            <person name="Dueholm M.S."/>
            <person name="Nielsen P.H."/>
            <person name="Albertsen M."/>
        </authorList>
    </citation>
    <scope>NUCLEOTIDE SEQUENCE [LARGE SCALE GENOMIC DNA]</scope>
    <source>
        <strain evidence="1">Ribe_18-Q3-R11-54_MAXAC.273</strain>
    </source>
</reference>
<dbReference type="PANTHER" id="PTHR38471:SF2">
    <property type="entry name" value="FOUR HELIX BUNDLE PROTEIN"/>
    <property type="match status" value="1"/>
</dbReference>
<sequence>MAKFRFEDLEIWQEAIRLAAIFFRIADEMEKKKLWRFADQLRGVGMSIPNNISESTGTDMIGEEKQLLRYAKRECYEGANIMVILKNESYISLELQIEMFDRLDVLSKRIQAYSNSLKR</sequence>
<dbReference type="InterPro" id="IPR012657">
    <property type="entry name" value="23S_rRNA-intervening_sequence"/>
</dbReference>
<dbReference type="PANTHER" id="PTHR38471">
    <property type="entry name" value="FOUR HELIX BUNDLE PROTEIN"/>
    <property type="match status" value="1"/>
</dbReference>
<dbReference type="AlphaFoldDB" id="A0A9D7SXE0"/>
<gene>
    <name evidence="1" type="ORF">IPP15_15440</name>
</gene>
<dbReference type="SUPFAM" id="SSF158446">
    <property type="entry name" value="IVS-encoded protein-like"/>
    <property type="match status" value="1"/>
</dbReference>
<proteinExistence type="predicted"/>
<name>A0A9D7SXE0_9BACT</name>
<evidence type="ECO:0000313" key="2">
    <source>
        <dbReference type="Proteomes" id="UP000808337"/>
    </source>
</evidence>
<dbReference type="Proteomes" id="UP000808337">
    <property type="component" value="Unassembled WGS sequence"/>
</dbReference>
<dbReference type="EMBL" id="JADKGY010000025">
    <property type="protein sequence ID" value="MBK9983738.1"/>
    <property type="molecule type" value="Genomic_DNA"/>
</dbReference>
<accession>A0A9D7SXE0</accession>
<organism evidence="1 2">
    <name type="scientific">Candidatus Opimibacter skivensis</name>
    <dbReference type="NCBI Taxonomy" id="2982028"/>
    <lineage>
        <taxon>Bacteria</taxon>
        <taxon>Pseudomonadati</taxon>
        <taxon>Bacteroidota</taxon>
        <taxon>Saprospiria</taxon>
        <taxon>Saprospirales</taxon>
        <taxon>Saprospiraceae</taxon>
        <taxon>Candidatus Opimibacter</taxon>
    </lineage>
</organism>
<dbReference type="InterPro" id="IPR036583">
    <property type="entry name" value="23S_rRNA_IVS_sf"/>
</dbReference>
<dbReference type="Pfam" id="PF05635">
    <property type="entry name" value="23S_rRNA_IVP"/>
    <property type="match status" value="1"/>
</dbReference>
<dbReference type="NCBIfam" id="TIGR02436">
    <property type="entry name" value="four helix bundle protein"/>
    <property type="match status" value="1"/>
</dbReference>
<evidence type="ECO:0000313" key="1">
    <source>
        <dbReference type="EMBL" id="MBK9983738.1"/>
    </source>
</evidence>
<dbReference type="Gene3D" id="1.20.1440.60">
    <property type="entry name" value="23S rRNA-intervening sequence"/>
    <property type="match status" value="1"/>
</dbReference>